<evidence type="ECO:0000256" key="1">
    <source>
        <dbReference type="SAM" id="Phobius"/>
    </source>
</evidence>
<keyword evidence="3" id="KW-1185">Reference proteome</keyword>
<gene>
    <name evidence="2" type="ORF">ACFOSU_15215</name>
</gene>
<accession>A0ABV7ETJ2</accession>
<dbReference type="EMBL" id="JBHRSS010000007">
    <property type="protein sequence ID" value="MFC3105231.1"/>
    <property type="molecule type" value="Genomic_DNA"/>
</dbReference>
<feature type="transmembrane region" description="Helical" evidence="1">
    <location>
        <begin position="94"/>
        <end position="117"/>
    </location>
</feature>
<organism evidence="2 3">
    <name type="scientific">Salinisphaera aquimarina</name>
    <dbReference type="NCBI Taxonomy" id="2094031"/>
    <lineage>
        <taxon>Bacteria</taxon>
        <taxon>Pseudomonadati</taxon>
        <taxon>Pseudomonadota</taxon>
        <taxon>Gammaproteobacteria</taxon>
        <taxon>Salinisphaerales</taxon>
        <taxon>Salinisphaeraceae</taxon>
        <taxon>Salinisphaera</taxon>
    </lineage>
</organism>
<comment type="caution">
    <text evidence="2">The sequence shown here is derived from an EMBL/GenBank/DDBJ whole genome shotgun (WGS) entry which is preliminary data.</text>
</comment>
<proteinExistence type="predicted"/>
<evidence type="ECO:0000313" key="3">
    <source>
        <dbReference type="Proteomes" id="UP001595462"/>
    </source>
</evidence>
<dbReference type="RefSeq" id="WP_380690791.1">
    <property type="nucleotide sequence ID" value="NZ_JBHRSS010000007.1"/>
</dbReference>
<sequence length="189" mass="21339">MKLTRFFFISESLHDLERFEQSLERIAVVTPQMHLLTLDDSGAATHPKLHQITSFMHKDIIHSTLIGAALGVGGALLVLVVSHLAGWAYTPAGWMPFLFLAIVVLGFLTWQGGLWGIQTPNTHFKSFEQALRDGKHVFFVDVEPRHRQTIEEMARNHHAIETAGVASGAPNWLVFSQHRLKRFFTETFP</sequence>
<dbReference type="Proteomes" id="UP001595462">
    <property type="component" value="Unassembled WGS sequence"/>
</dbReference>
<keyword evidence="1" id="KW-0812">Transmembrane</keyword>
<feature type="transmembrane region" description="Helical" evidence="1">
    <location>
        <begin position="65"/>
        <end position="88"/>
    </location>
</feature>
<keyword evidence="1" id="KW-1133">Transmembrane helix</keyword>
<evidence type="ECO:0008006" key="4">
    <source>
        <dbReference type="Google" id="ProtNLM"/>
    </source>
</evidence>
<protein>
    <recommendedName>
        <fullName evidence="4">NAD/FAD-utilizing enzyme</fullName>
    </recommendedName>
</protein>
<keyword evidence="1" id="KW-0472">Membrane</keyword>
<reference evidence="3" key="1">
    <citation type="journal article" date="2019" name="Int. J. Syst. Evol. Microbiol.">
        <title>The Global Catalogue of Microorganisms (GCM) 10K type strain sequencing project: providing services to taxonomists for standard genome sequencing and annotation.</title>
        <authorList>
            <consortium name="The Broad Institute Genomics Platform"/>
            <consortium name="The Broad Institute Genome Sequencing Center for Infectious Disease"/>
            <person name="Wu L."/>
            <person name="Ma J."/>
        </authorList>
    </citation>
    <scope>NUCLEOTIDE SEQUENCE [LARGE SCALE GENOMIC DNA]</scope>
    <source>
        <strain evidence="3">KCTC 52640</strain>
    </source>
</reference>
<evidence type="ECO:0000313" key="2">
    <source>
        <dbReference type="EMBL" id="MFC3105231.1"/>
    </source>
</evidence>
<name>A0ABV7ETJ2_9GAMM</name>